<dbReference type="PANTHER" id="PTHR38448">
    <property type="entry name" value="REGULATORY PROTEIN YLBF-RELATED"/>
    <property type="match status" value="1"/>
</dbReference>
<evidence type="ECO:0000313" key="2">
    <source>
        <dbReference type="Proteomes" id="UP000286288"/>
    </source>
</evidence>
<dbReference type="PANTHER" id="PTHR38448:SF2">
    <property type="entry name" value="REGULATORY PROTEIN YLBF"/>
    <property type="match status" value="1"/>
</dbReference>
<reference evidence="1 2" key="1">
    <citation type="submission" date="2018-08" db="EMBL/GenBank/DDBJ databases">
        <title>A genome reference for cultivated species of the human gut microbiota.</title>
        <authorList>
            <person name="Zou Y."/>
            <person name="Xue W."/>
            <person name="Luo G."/>
        </authorList>
    </citation>
    <scope>NUCLEOTIDE SEQUENCE [LARGE SCALE GENOMIC DNA]</scope>
    <source>
        <strain evidence="1 2">AF48-16</strain>
    </source>
</reference>
<organism evidence="1 2">
    <name type="scientific">Enterococcus casseliflavus</name>
    <name type="common">Enterococcus flavescens</name>
    <dbReference type="NCBI Taxonomy" id="37734"/>
    <lineage>
        <taxon>Bacteria</taxon>
        <taxon>Bacillati</taxon>
        <taxon>Bacillota</taxon>
        <taxon>Bacilli</taxon>
        <taxon>Lactobacillales</taxon>
        <taxon>Enterococcaceae</taxon>
        <taxon>Enterococcus</taxon>
    </lineage>
</organism>
<dbReference type="InterPro" id="IPR023378">
    <property type="entry name" value="YheA/YmcA-like_dom_sf"/>
</dbReference>
<dbReference type="InterPro" id="IPR010368">
    <property type="entry name" value="Com_YlbF"/>
</dbReference>
<dbReference type="OrthoDB" id="2157513at2"/>
<accession>A0A1G9C9V9</accession>
<dbReference type="Proteomes" id="UP000286288">
    <property type="component" value="Unassembled WGS sequence"/>
</dbReference>
<name>A0A1G9C9V9_ENTCA</name>
<protein>
    <submittedName>
        <fullName evidence="1">YlbF family regulator</fullName>
    </submittedName>
</protein>
<dbReference type="SUPFAM" id="SSF158622">
    <property type="entry name" value="YheA/YmcA-like"/>
    <property type="match status" value="1"/>
</dbReference>
<sequence length="142" mass="16348">MIYDEAFFEIEDQIDSLVMAIKASETCRNYQIAKQTMHQDPVAQELMRSFIEKKLDFERIEAYGAYAPDFKEKKRAMRTAKRQLDLNEQVSEYRWSETQLQRLLDELTVAISTCFSPTVKVDAGSPFFQSKSSCGGNCHARG</sequence>
<dbReference type="InterPro" id="IPR052767">
    <property type="entry name" value="Bact_com_dev_regulator"/>
</dbReference>
<comment type="caution">
    <text evidence="1">The sequence shown here is derived from an EMBL/GenBank/DDBJ whole genome shotgun (WGS) entry which is preliminary data.</text>
</comment>
<dbReference type="Pfam" id="PF06133">
    <property type="entry name" value="Com_YlbF"/>
    <property type="match status" value="1"/>
</dbReference>
<dbReference type="AlphaFoldDB" id="A0A1G9C9V9"/>
<gene>
    <name evidence="1" type="ORF">DW084_15045</name>
</gene>
<dbReference type="Gene3D" id="1.20.1500.10">
    <property type="entry name" value="YheA/YmcA-like"/>
    <property type="match status" value="1"/>
</dbReference>
<evidence type="ECO:0000313" key="1">
    <source>
        <dbReference type="EMBL" id="RHK04934.1"/>
    </source>
</evidence>
<dbReference type="RefSeq" id="WP_074535971.1">
    <property type="nucleotide sequence ID" value="NZ_CP032739.1"/>
</dbReference>
<dbReference type="EMBL" id="QRMZ01000023">
    <property type="protein sequence ID" value="RHK04934.1"/>
    <property type="molecule type" value="Genomic_DNA"/>
</dbReference>
<proteinExistence type="predicted"/>